<dbReference type="EMBL" id="FOCQ01000003">
    <property type="protein sequence ID" value="SEM93788.1"/>
    <property type="molecule type" value="Genomic_DNA"/>
</dbReference>
<dbReference type="InterPro" id="IPR018745">
    <property type="entry name" value="MpsC"/>
</dbReference>
<dbReference type="STRING" id="1173111.SAMN05444955_103266"/>
<feature type="domain" description="Na+-translocating membrane potential-generating system MpsC" evidence="1">
    <location>
        <begin position="10"/>
        <end position="114"/>
    </location>
</feature>
<dbReference type="RefSeq" id="WP_089965900.1">
    <property type="nucleotide sequence ID" value="NZ_FOCQ01000003.1"/>
</dbReference>
<organism evidence="2 3">
    <name type="scientific">Lihuaxuella thermophila</name>
    <dbReference type="NCBI Taxonomy" id="1173111"/>
    <lineage>
        <taxon>Bacteria</taxon>
        <taxon>Bacillati</taxon>
        <taxon>Bacillota</taxon>
        <taxon>Bacilli</taxon>
        <taxon>Bacillales</taxon>
        <taxon>Thermoactinomycetaceae</taxon>
        <taxon>Lihuaxuella</taxon>
    </lineage>
</organism>
<sequence>MQFKNLTGYQKEICDAFSECQNQLLGTPCNDFEVFISGNIIVIISRGTPTIDEVYTRMTLRGRRVDSVLRDMKKEVYDSLMKARLAEITGRHVVCSYSDIVLRSQEKVEIYCLEESIVEALS</sequence>
<dbReference type="Pfam" id="PF10057">
    <property type="entry name" value="MpsC"/>
    <property type="match status" value="1"/>
</dbReference>
<evidence type="ECO:0000259" key="1">
    <source>
        <dbReference type="Pfam" id="PF10057"/>
    </source>
</evidence>
<evidence type="ECO:0000313" key="3">
    <source>
        <dbReference type="Proteomes" id="UP000199695"/>
    </source>
</evidence>
<dbReference type="AlphaFoldDB" id="A0A1H8CHP6"/>
<dbReference type="OrthoDB" id="9979977at2"/>
<accession>A0A1H8CHP6</accession>
<name>A0A1H8CHP6_9BACL</name>
<proteinExistence type="predicted"/>
<keyword evidence="3" id="KW-1185">Reference proteome</keyword>
<reference evidence="2 3" key="1">
    <citation type="submission" date="2016-10" db="EMBL/GenBank/DDBJ databases">
        <authorList>
            <person name="de Groot N.N."/>
        </authorList>
    </citation>
    <scope>NUCLEOTIDE SEQUENCE [LARGE SCALE GENOMIC DNA]</scope>
    <source>
        <strain evidence="2 3">DSM 46701</strain>
    </source>
</reference>
<protein>
    <submittedName>
        <fullName evidence="2">Uncharacterized conserved protein</fullName>
    </submittedName>
</protein>
<dbReference type="Proteomes" id="UP000199695">
    <property type="component" value="Unassembled WGS sequence"/>
</dbReference>
<evidence type="ECO:0000313" key="2">
    <source>
        <dbReference type="EMBL" id="SEM93788.1"/>
    </source>
</evidence>
<gene>
    <name evidence="2" type="ORF">SAMN05444955_103266</name>
</gene>